<dbReference type="InterPro" id="IPR030184">
    <property type="entry name" value="WAT1-related"/>
</dbReference>
<dbReference type="GO" id="GO:0022857">
    <property type="term" value="F:transmembrane transporter activity"/>
    <property type="evidence" value="ECO:0007669"/>
    <property type="project" value="InterPro"/>
</dbReference>
<evidence type="ECO:0000256" key="5">
    <source>
        <dbReference type="ARBA" id="ARBA00023136"/>
    </source>
</evidence>
<comment type="subcellular location">
    <subcellularLocation>
        <location evidence="1 6">Membrane</location>
        <topology evidence="1 6">Multi-pass membrane protein</topology>
    </subcellularLocation>
</comment>
<evidence type="ECO:0000313" key="9">
    <source>
        <dbReference type="Proteomes" id="UP001163823"/>
    </source>
</evidence>
<keyword evidence="5 6" id="KW-0472">Membrane</keyword>
<accession>A0AAD7L8Q9</accession>
<evidence type="ECO:0000256" key="1">
    <source>
        <dbReference type="ARBA" id="ARBA00004141"/>
    </source>
</evidence>
<dbReference type="EMBL" id="JARAOO010000010">
    <property type="protein sequence ID" value="KAJ7953659.1"/>
    <property type="molecule type" value="Genomic_DNA"/>
</dbReference>
<evidence type="ECO:0000256" key="2">
    <source>
        <dbReference type="ARBA" id="ARBA00007635"/>
    </source>
</evidence>
<evidence type="ECO:0000313" key="8">
    <source>
        <dbReference type="EMBL" id="KAJ7953659.1"/>
    </source>
</evidence>
<dbReference type="GO" id="GO:0016020">
    <property type="term" value="C:membrane"/>
    <property type="evidence" value="ECO:0007669"/>
    <property type="project" value="UniProtKB-SubCell"/>
</dbReference>
<dbReference type="Pfam" id="PF00892">
    <property type="entry name" value="EamA"/>
    <property type="match status" value="1"/>
</dbReference>
<evidence type="ECO:0000256" key="6">
    <source>
        <dbReference type="RuleBase" id="RU363077"/>
    </source>
</evidence>
<proteinExistence type="inferred from homology"/>
<feature type="transmembrane region" description="Helical" evidence="6">
    <location>
        <begin position="68"/>
        <end position="88"/>
    </location>
</feature>
<keyword evidence="3 6" id="KW-0812">Transmembrane</keyword>
<protein>
    <recommendedName>
        <fullName evidence="6">WAT1-related protein</fullName>
    </recommendedName>
</protein>
<evidence type="ECO:0000256" key="4">
    <source>
        <dbReference type="ARBA" id="ARBA00022989"/>
    </source>
</evidence>
<comment type="caution">
    <text evidence="8">The sequence shown here is derived from an EMBL/GenBank/DDBJ whole genome shotgun (WGS) entry which is preliminary data.</text>
</comment>
<feature type="transmembrane region" description="Helical" evidence="6">
    <location>
        <begin position="100"/>
        <end position="122"/>
    </location>
</feature>
<feature type="transmembrane region" description="Helical" evidence="6">
    <location>
        <begin position="37"/>
        <end position="56"/>
    </location>
</feature>
<dbReference type="KEGG" id="qsa:O6P43_025328"/>
<dbReference type="InterPro" id="IPR000620">
    <property type="entry name" value="EamA_dom"/>
</dbReference>
<keyword evidence="4 6" id="KW-1133">Transmembrane helix</keyword>
<dbReference type="SUPFAM" id="SSF103481">
    <property type="entry name" value="Multidrug resistance efflux transporter EmrE"/>
    <property type="match status" value="1"/>
</dbReference>
<evidence type="ECO:0000259" key="7">
    <source>
        <dbReference type="Pfam" id="PF00892"/>
    </source>
</evidence>
<organism evidence="8 9">
    <name type="scientific">Quillaja saponaria</name>
    <name type="common">Soap bark tree</name>
    <dbReference type="NCBI Taxonomy" id="32244"/>
    <lineage>
        <taxon>Eukaryota</taxon>
        <taxon>Viridiplantae</taxon>
        <taxon>Streptophyta</taxon>
        <taxon>Embryophyta</taxon>
        <taxon>Tracheophyta</taxon>
        <taxon>Spermatophyta</taxon>
        <taxon>Magnoliopsida</taxon>
        <taxon>eudicotyledons</taxon>
        <taxon>Gunneridae</taxon>
        <taxon>Pentapetalae</taxon>
        <taxon>rosids</taxon>
        <taxon>fabids</taxon>
        <taxon>Fabales</taxon>
        <taxon>Quillajaceae</taxon>
        <taxon>Quillaja</taxon>
    </lineage>
</organism>
<dbReference type="AlphaFoldDB" id="A0AAD7L8Q9"/>
<dbReference type="EMBL" id="JARAOO010000010">
    <property type="protein sequence ID" value="KAJ7953658.1"/>
    <property type="molecule type" value="Genomic_DNA"/>
</dbReference>
<reference evidence="8" key="1">
    <citation type="journal article" date="2023" name="Science">
        <title>Elucidation of the pathway for biosynthesis of saponin adjuvants from the soapbark tree.</title>
        <authorList>
            <person name="Reed J."/>
            <person name="Orme A."/>
            <person name="El-Demerdash A."/>
            <person name="Owen C."/>
            <person name="Martin L.B.B."/>
            <person name="Misra R.C."/>
            <person name="Kikuchi S."/>
            <person name="Rejzek M."/>
            <person name="Martin A.C."/>
            <person name="Harkess A."/>
            <person name="Leebens-Mack J."/>
            <person name="Louveau T."/>
            <person name="Stephenson M.J."/>
            <person name="Osbourn A."/>
        </authorList>
    </citation>
    <scope>NUCLEOTIDE SEQUENCE</scope>
    <source>
        <strain evidence="8">S10</strain>
    </source>
</reference>
<dbReference type="InterPro" id="IPR037185">
    <property type="entry name" value="EmrE-like"/>
</dbReference>
<feature type="transmembrane region" description="Helical" evidence="6">
    <location>
        <begin position="190"/>
        <end position="211"/>
    </location>
</feature>
<feature type="transmembrane region" description="Helical" evidence="6">
    <location>
        <begin position="134"/>
        <end position="153"/>
    </location>
</feature>
<name>A0AAD7L8Q9_QUISA</name>
<dbReference type="Proteomes" id="UP001163823">
    <property type="component" value="Chromosome 10"/>
</dbReference>
<gene>
    <name evidence="8" type="ORF">O6P43_025328</name>
</gene>
<sequence length="218" mass="24107">MSLLVELNDDKRDINQYEIFRMEKLDFKRQSSQAKSFGTVISIVGALVVTLCKGTTLNGPLHSQQSDWVIGGILLAAANFLLSVLFIFQTWIVREYPAEMVVTSIRCISVTIQSCIVSLITVKNPKEWMLKPDMELIAIVYSAIFLVTIRNAVGAWACRTKGPVFVAMFQPLGIVIALVMGVAFLGDTLYLGRLIGVAIITTWILCCDLGAGKRRENC</sequence>
<keyword evidence="9" id="KW-1185">Reference proteome</keyword>
<feature type="transmembrane region" description="Helical" evidence="6">
    <location>
        <begin position="165"/>
        <end position="184"/>
    </location>
</feature>
<evidence type="ECO:0000256" key="3">
    <source>
        <dbReference type="ARBA" id="ARBA00022692"/>
    </source>
</evidence>
<dbReference type="PANTHER" id="PTHR31218">
    <property type="entry name" value="WAT1-RELATED PROTEIN"/>
    <property type="match status" value="1"/>
</dbReference>
<feature type="domain" description="EamA" evidence="7">
    <location>
        <begin position="70"/>
        <end position="201"/>
    </location>
</feature>
<comment type="similarity">
    <text evidence="2 6">Belongs to the drug/metabolite transporter (DMT) superfamily. Plant drug/metabolite exporter (P-DME) (TC 2.A.7.4) family.</text>
</comment>